<dbReference type="KEGG" id="fai:FAD_1509"/>
<dbReference type="Gene3D" id="1.20.58.220">
    <property type="entry name" value="Phosphate transport system protein phou homolog 2, domain 2"/>
    <property type="match status" value="1"/>
</dbReference>
<dbReference type="PANTHER" id="PTHR36536">
    <property type="entry name" value="UPF0111 PROTEIN HI_1603"/>
    <property type="match status" value="1"/>
</dbReference>
<gene>
    <name evidence="3" type="ORF">FAD_1509</name>
</gene>
<reference evidence="3 4" key="1">
    <citation type="submission" date="2011-10" db="EMBL/GenBank/DDBJ databases">
        <title>Metabolic and evolutionary patterns in the extreme acidophile Ferroplasma acidiphilum.</title>
        <authorList>
            <person name="Golyshina O.V."/>
            <person name="Kozyavkin S.A."/>
            <person name="Tatusov R.L."/>
            <person name="Slesarev A.I."/>
            <person name="Golyshin P.N."/>
        </authorList>
    </citation>
    <scope>NUCLEOTIDE SEQUENCE [LARGE SCALE GENOMIC DNA]</scope>
    <source>
        <strain evidence="4">Y</strain>
    </source>
</reference>
<dbReference type="AlphaFoldDB" id="A0A1V0N5H7"/>
<feature type="coiled-coil region" evidence="2">
    <location>
        <begin position="156"/>
        <end position="183"/>
    </location>
</feature>
<accession>A0A1V0N5H7</accession>
<evidence type="ECO:0008006" key="5">
    <source>
        <dbReference type="Google" id="ProtNLM"/>
    </source>
</evidence>
<protein>
    <recommendedName>
        <fullName evidence="5">DUF47 family protein</fullName>
    </recommendedName>
</protein>
<keyword evidence="4" id="KW-1185">Reference proteome</keyword>
<dbReference type="OrthoDB" id="56776at2157"/>
<proteinExistence type="inferred from homology"/>
<dbReference type="STRING" id="74969.FAD_1509"/>
<name>A0A1V0N5H7_9ARCH</name>
<sequence>MVNYNFLKRILVVGEKNLLSRLSQYPLMGIESSSNLIFMLKNAPSDIEKYNEIVRQIEKKGDEMDINFRHEVTSGAISSSLMGNLLDLIEKCDDILDKCYFTSREINRFNINYSMTPDEVVIKEYAYGSFIKILEANKESLEFVHSILNENDLSNMRGDRKSIEAIEEQVDEIKDNIIDYTYKNSTKMSYIVFEHLNTLAHKLDDLLDDCEDISDLIFTIMLAVTS</sequence>
<dbReference type="Pfam" id="PF01865">
    <property type="entry name" value="PhoU_div"/>
    <property type="match status" value="1"/>
</dbReference>
<comment type="similarity">
    <text evidence="1">Belongs to the UPF0111 family.</text>
</comment>
<evidence type="ECO:0000256" key="1">
    <source>
        <dbReference type="ARBA" id="ARBA00008591"/>
    </source>
</evidence>
<dbReference type="RefSeq" id="WP_081142939.1">
    <property type="nucleotide sequence ID" value="NZ_CP015363.1"/>
</dbReference>
<dbReference type="PANTHER" id="PTHR36536:SF3">
    <property type="entry name" value="UPF0111 PROTEIN HI_1603"/>
    <property type="match status" value="1"/>
</dbReference>
<organism evidence="3 4">
    <name type="scientific">Ferroplasma acidiphilum</name>
    <dbReference type="NCBI Taxonomy" id="74969"/>
    <lineage>
        <taxon>Archaea</taxon>
        <taxon>Methanobacteriati</taxon>
        <taxon>Thermoplasmatota</taxon>
        <taxon>Thermoplasmata</taxon>
        <taxon>Thermoplasmatales</taxon>
        <taxon>Ferroplasmaceae</taxon>
        <taxon>Ferroplasma</taxon>
    </lineage>
</organism>
<dbReference type="InterPro" id="IPR002727">
    <property type="entry name" value="DUF47"/>
</dbReference>
<dbReference type="GeneID" id="84218102"/>
<dbReference type="EMBL" id="CP015363">
    <property type="protein sequence ID" value="ARD85361.1"/>
    <property type="molecule type" value="Genomic_DNA"/>
</dbReference>
<dbReference type="Proteomes" id="UP000192050">
    <property type="component" value="Chromosome"/>
</dbReference>
<dbReference type="InterPro" id="IPR038078">
    <property type="entry name" value="PhoU-like_sf"/>
</dbReference>
<keyword evidence="2" id="KW-0175">Coiled coil</keyword>
<evidence type="ECO:0000313" key="3">
    <source>
        <dbReference type="EMBL" id="ARD85361.1"/>
    </source>
</evidence>
<evidence type="ECO:0000313" key="4">
    <source>
        <dbReference type="Proteomes" id="UP000192050"/>
    </source>
</evidence>
<dbReference type="InterPro" id="IPR018445">
    <property type="entry name" value="Put_Phosphate_transp_reg"/>
</dbReference>
<evidence type="ECO:0000256" key="2">
    <source>
        <dbReference type="SAM" id="Coils"/>
    </source>
</evidence>